<feature type="compositionally biased region" description="Low complexity" evidence="1">
    <location>
        <begin position="46"/>
        <end position="65"/>
    </location>
</feature>
<name>A0A3F2RBT9_9STRA</name>
<feature type="compositionally biased region" description="Polar residues" evidence="1">
    <location>
        <begin position="160"/>
        <end position="174"/>
    </location>
</feature>
<accession>A0A3F2RBT9</accession>
<dbReference type="EMBL" id="MBDO02000827">
    <property type="protein sequence ID" value="RLN52026.1"/>
    <property type="molecule type" value="Genomic_DNA"/>
</dbReference>
<evidence type="ECO:0000313" key="2">
    <source>
        <dbReference type="EMBL" id="RLN52026.1"/>
    </source>
</evidence>
<feature type="non-terminal residue" evidence="2">
    <location>
        <position position="1"/>
    </location>
</feature>
<sequence length="214" mass="22337">SAEETKAPKTKKTKKTPALIIDSSDDSASAEETKAPKTKKTKKTKVPATTEPASLDISDSASGSSADTDALLALLASMDLSGSDDSASAEETKAPKTKKTKTPAITDLDDLLVGSDDSASAEETKAPKAKKTKKTAAPLLDESDSDASDASDTNDLTTTPPSTAGSNATVTSSGGKPESQWGFWPKVGTWWKGLFKKDEPAATRRLRLTNGEME</sequence>
<gene>
    <name evidence="2" type="ORF">BBP00_00009737</name>
</gene>
<dbReference type="OrthoDB" id="10640996at2759"/>
<reference evidence="2 3" key="1">
    <citation type="submission" date="2018-07" db="EMBL/GenBank/DDBJ databases">
        <title>Genome sequencing of oomycete isolates from Chile give support for New Zealand origin for Phytophthora kernoviae and make available the first Nothophytophthora sp. genome.</title>
        <authorList>
            <person name="Studholme D.J."/>
            <person name="Sanfuentes E."/>
            <person name="Panda P."/>
            <person name="Hill R."/>
            <person name="Sambles C."/>
            <person name="Grant M."/>
            <person name="Williams N.M."/>
            <person name="Mcdougal R.L."/>
        </authorList>
    </citation>
    <scope>NUCLEOTIDE SEQUENCE [LARGE SCALE GENOMIC DNA]</scope>
    <source>
        <strain evidence="2">Chile6</strain>
    </source>
</reference>
<feature type="compositionally biased region" description="Low complexity" evidence="1">
    <location>
        <begin position="102"/>
        <end position="118"/>
    </location>
</feature>
<proteinExistence type="predicted"/>
<dbReference type="Proteomes" id="UP000277300">
    <property type="component" value="Unassembled WGS sequence"/>
</dbReference>
<dbReference type="AlphaFoldDB" id="A0A3F2RBT9"/>
<feature type="region of interest" description="Disordered" evidence="1">
    <location>
        <begin position="81"/>
        <end position="183"/>
    </location>
</feature>
<feature type="region of interest" description="Disordered" evidence="1">
    <location>
        <begin position="1"/>
        <end position="65"/>
    </location>
</feature>
<feature type="compositionally biased region" description="Low complexity" evidence="1">
    <location>
        <begin position="150"/>
        <end position="159"/>
    </location>
</feature>
<protein>
    <submittedName>
        <fullName evidence="2">Uncharacterized protein</fullName>
    </submittedName>
</protein>
<organism evidence="2 3">
    <name type="scientific">Phytophthora kernoviae</name>
    <dbReference type="NCBI Taxonomy" id="325452"/>
    <lineage>
        <taxon>Eukaryota</taxon>
        <taxon>Sar</taxon>
        <taxon>Stramenopiles</taxon>
        <taxon>Oomycota</taxon>
        <taxon>Peronosporomycetes</taxon>
        <taxon>Peronosporales</taxon>
        <taxon>Peronosporaceae</taxon>
        <taxon>Phytophthora</taxon>
    </lineage>
</organism>
<comment type="caution">
    <text evidence="2">The sequence shown here is derived from an EMBL/GenBank/DDBJ whole genome shotgun (WGS) entry which is preliminary data.</text>
</comment>
<evidence type="ECO:0000313" key="3">
    <source>
        <dbReference type="Proteomes" id="UP000277300"/>
    </source>
</evidence>
<evidence type="ECO:0000256" key="1">
    <source>
        <dbReference type="SAM" id="MobiDB-lite"/>
    </source>
</evidence>
<feature type="compositionally biased region" description="Basic residues" evidence="1">
    <location>
        <begin position="36"/>
        <end position="45"/>
    </location>
</feature>